<reference evidence="1" key="1">
    <citation type="submission" date="2020-07" db="EMBL/GenBank/DDBJ databases">
        <title>Huge and variable diversity of episymbiotic CPR bacteria and DPANN archaea in groundwater ecosystems.</title>
        <authorList>
            <person name="He C.Y."/>
            <person name="Keren R."/>
            <person name="Whittaker M."/>
            <person name="Farag I.F."/>
            <person name="Doudna J."/>
            <person name="Cate J.H.D."/>
            <person name="Banfield J.F."/>
        </authorList>
    </citation>
    <scope>NUCLEOTIDE SEQUENCE</scope>
    <source>
        <strain evidence="1">NC_groundwater_17_Pr7_B-0.1um_64_12</strain>
    </source>
</reference>
<proteinExistence type="predicted"/>
<dbReference type="Proteomes" id="UP000727962">
    <property type="component" value="Unassembled WGS sequence"/>
</dbReference>
<comment type="caution">
    <text evidence="1">The sequence shown here is derived from an EMBL/GenBank/DDBJ whole genome shotgun (WGS) entry which is preliminary data.</text>
</comment>
<protein>
    <submittedName>
        <fullName evidence="1">Uncharacterized protein</fullName>
    </submittedName>
</protein>
<sequence>MPPDARFGVLVGDSSLEVRDLASGKAVGEPMKASWSDPAGCTATSSPDARLVITSAEIDYPLRPLRDTKARRFFPVEPQPGQDVVEQDEGYQPPTQLGTTMWARNGWKPLCTCRLYSDGGWTAIARNHFDGNSIGLRKHLSWMLNGRRYPASAFAKGHRRSGLIAQVVRPYLAATGGGAKRHP</sequence>
<evidence type="ECO:0000313" key="2">
    <source>
        <dbReference type="Proteomes" id="UP000727962"/>
    </source>
</evidence>
<evidence type="ECO:0000313" key="1">
    <source>
        <dbReference type="EMBL" id="MBI1756581.1"/>
    </source>
</evidence>
<dbReference type="EMBL" id="JACOSL010000036">
    <property type="protein sequence ID" value="MBI1756581.1"/>
    <property type="molecule type" value="Genomic_DNA"/>
</dbReference>
<name>A0A931M0C5_FIMGI</name>
<dbReference type="AlphaFoldDB" id="A0A931M0C5"/>
<accession>A0A931M0C5</accession>
<gene>
    <name evidence="1" type="ORF">HYR64_05685</name>
</gene>
<organism evidence="1 2">
    <name type="scientific">Fimbriimonas ginsengisoli</name>
    <dbReference type="NCBI Taxonomy" id="1005039"/>
    <lineage>
        <taxon>Bacteria</taxon>
        <taxon>Bacillati</taxon>
        <taxon>Armatimonadota</taxon>
        <taxon>Fimbriimonadia</taxon>
        <taxon>Fimbriimonadales</taxon>
        <taxon>Fimbriimonadaceae</taxon>
        <taxon>Fimbriimonas</taxon>
    </lineage>
</organism>